<evidence type="ECO:0000313" key="1">
    <source>
        <dbReference type="EMBL" id="MCO8273788.1"/>
    </source>
</evidence>
<reference evidence="1 2" key="1">
    <citation type="submission" date="2022-06" db="EMBL/GenBank/DDBJ databases">
        <title>New Species of the Genus Actinoplanes, ActinopZanes ferrugineus.</title>
        <authorList>
            <person name="Ding P."/>
        </authorList>
    </citation>
    <scope>NUCLEOTIDE SEQUENCE [LARGE SCALE GENOMIC DNA]</scope>
    <source>
        <strain evidence="1 2">TRM88003</strain>
    </source>
</reference>
<dbReference type="RefSeq" id="WP_253239867.1">
    <property type="nucleotide sequence ID" value="NZ_JAMYJR010000027.1"/>
</dbReference>
<comment type="caution">
    <text evidence="1">The sequence shown here is derived from an EMBL/GenBank/DDBJ whole genome shotgun (WGS) entry which is preliminary data.</text>
</comment>
<sequence>MRKGLVITAVIGFVLCGGLGVVVWQLVDLGKEIVASGVTREQFDAQKKGAAEADVRAALPPPLTDINEKDLYRNEPAKYGVPAGASCNYHTIKPIPDAGPELYRFCFVNGALAEKNTVTIPENVER</sequence>
<protein>
    <submittedName>
        <fullName evidence="1">Uncharacterized protein</fullName>
    </submittedName>
</protein>
<dbReference type="Proteomes" id="UP001523369">
    <property type="component" value="Unassembled WGS sequence"/>
</dbReference>
<name>A0ABT1DSH4_9ACTN</name>
<organism evidence="1 2">
    <name type="scientific">Paractinoplanes aksuensis</name>
    <dbReference type="NCBI Taxonomy" id="2939490"/>
    <lineage>
        <taxon>Bacteria</taxon>
        <taxon>Bacillati</taxon>
        <taxon>Actinomycetota</taxon>
        <taxon>Actinomycetes</taxon>
        <taxon>Micromonosporales</taxon>
        <taxon>Micromonosporaceae</taxon>
        <taxon>Paractinoplanes</taxon>
    </lineage>
</organism>
<keyword evidence="2" id="KW-1185">Reference proteome</keyword>
<dbReference type="EMBL" id="JAMYJR010000027">
    <property type="protein sequence ID" value="MCO8273788.1"/>
    <property type="molecule type" value="Genomic_DNA"/>
</dbReference>
<evidence type="ECO:0000313" key="2">
    <source>
        <dbReference type="Proteomes" id="UP001523369"/>
    </source>
</evidence>
<gene>
    <name evidence="1" type="ORF">M1L60_24630</name>
</gene>
<proteinExistence type="predicted"/>
<accession>A0ABT1DSH4</accession>